<dbReference type="AlphaFoldDB" id="A0A835I465"/>
<accession>A0A835I465</accession>
<reference evidence="1 2" key="1">
    <citation type="submission" date="2020-10" db="EMBL/GenBank/DDBJ databases">
        <title>The Coptis chinensis genome and diversification of protoberbering-type alkaloids.</title>
        <authorList>
            <person name="Wang B."/>
            <person name="Shu S."/>
            <person name="Song C."/>
            <person name="Liu Y."/>
        </authorList>
    </citation>
    <scope>NUCLEOTIDE SEQUENCE [LARGE SCALE GENOMIC DNA]</scope>
    <source>
        <strain evidence="1">HL-2020</strain>
        <tissue evidence="1">Leaf</tissue>
    </source>
</reference>
<protein>
    <submittedName>
        <fullName evidence="1">Uncharacterized protein</fullName>
    </submittedName>
</protein>
<dbReference type="OrthoDB" id="6407410at2759"/>
<gene>
    <name evidence="1" type="ORF">IFM89_021835</name>
</gene>
<sequence>MAEASAGIGLDEAVGEEGEWVTVGCDWSGGLVAKLSPFMDALIRKKRRQTSKGLCASNNFVFMNVLLRLFIFFLEKAYEESQKYKEGKYILEKERVLKDW</sequence>
<keyword evidence="2" id="KW-1185">Reference proteome</keyword>
<comment type="caution">
    <text evidence="1">The sequence shown here is derived from an EMBL/GenBank/DDBJ whole genome shotgun (WGS) entry which is preliminary data.</text>
</comment>
<dbReference type="EMBL" id="JADFTS010000004">
    <property type="protein sequence ID" value="KAF9610274.1"/>
    <property type="molecule type" value="Genomic_DNA"/>
</dbReference>
<proteinExistence type="predicted"/>
<organism evidence="1 2">
    <name type="scientific">Coptis chinensis</name>
    <dbReference type="NCBI Taxonomy" id="261450"/>
    <lineage>
        <taxon>Eukaryota</taxon>
        <taxon>Viridiplantae</taxon>
        <taxon>Streptophyta</taxon>
        <taxon>Embryophyta</taxon>
        <taxon>Tracheophyta</taxon>
        <taxon>Spermatophyta</taxon>
        <taxon>Magnoliopsida</taxon>
        <taxon>Ranunculales</taxon>
        <taxon>Ranunculaceae</taxon>
        <taxon>Coptidoideae</taxon>
        <taxon>Coptis</taxon>
    </lineage>
</organism>
<name>A0A835I465_9MAGN</name>
<evidence type="ECO:0000313" key="1">
    <source>
        <dbReference type="EMBL" id="KAF9610274.1"/>
    </source>
</evidence>
<dbReference type="Proteomes" id="UP000631114">
    <property type="component" value="Unassembled WGS sequence"/>
</dbReference>
<evidence type="ECO:0000313" key="2">
    <source>
        <dbReference type="Proteomes" id="UP000631114"/>
    </source>
</evidence>